<dbReference type="Proteomes" id="UP001501627">
    <property type="component" value="Unassembled WGS sequence"/>
</dbReference>
<reference evidence="5" key="1">
    <citation type="journal article" date="2019" name="Int. J. Syst. Evol. Microbiol.">
        <title>The Global Catalogue of Microorganisms (GCM) 10K type strain sequencing project: providing services to taxonomists for standard genome sequencing and annotation.</title>
        <authorList>
            <consortium name="The Broad Institute Genomics Platform"/>
            <consortium name="The Broad Institute Genome Sequencing Center for Infectious Disease"/>
            <person name="Wu L."/>
            <person name="Ma J."/>
        </authorList>
    </citation>
    <scope>NUCLEOTIDE SEQUENCE [LARGE SCALE GENOMIC DNA]</scope>
    <source>
        <strain evidence="5">JCM 17561</strain>
    </source>
</reference>
<dbReference type="InterPro" id="IPR007742">
    <property type="entry name" value="NosD_dom"/>
</dbReference>
<feature type="signal peptide" evidence="2">
    <location>
        <begin position="1"/>
        <end position="29"/>
    </location>
</feature>
<protein>
    <submittedName>
        <fullName evidence="4">Nitrous oxide reductase family maturation protein NosD</fullName>
    </submittedName>
</protein>
<evidence type="ECO:0000259" key="3">
    <source>
        <dbReference type="SMART" id="SM00722"/>
    </source>
</evidence>
<dbReference type="SMART" id="SM00710">
    <property type="entry name" value="PbH1"/>
    <property type="match status" value="9"/>
</dbReference>
<sequence length="477" mass="51369">MRLPAVTKHVAALAAALVLQGTGAALVHAATIAVQPTADLQSVVDAAAPGDVLQLASGDYPGNLVLNKPITLQGPEDRSARIIGERKGRTIWVKGNDVTLTGLTVRNSGLSLADMDAGIFLHKGSERAHVAHNDILDNSVGVYLWGTRDALVEHNRIVGNAELRINERGNGVTVWNAPGSQVVDNEISLGRDGIFSNNSTHNVFSRNRFHDLRYAVHYMYTNDSVVSDNISTGNQIGYALMFSRNLIVHGNIAIDNLAQGLMLNATNYSAVDANVVIGAEKCVFVYNSNVNQIKGNHFEDCDIGVHYTASQNNEFHDNAFVGNRNQVKYVSTQLVEWSHQGRGNYWSDASIFDLDGNGIGDTAYRPNGIMDQVVWRAPNARLLLNSPAVTIVRWAQSQFPAILPGGVVDSAPLMEPPASKTLDAIDALGIRPEQGAAGAQKREQERQKWQGVPMSAAPATPSLTHSFITHPGGSLHG</sequence>
<dbReference type="RefSeq" id="WP_344867542.1">
    <property type="nucleotide sequence ID" value="NZ_BAABBP010000001.1"/>
</dbReference>
<keyword evidence="2" id="KW-0732">Signal</keyword>
<name>A0ABP7QF80_9BURK</name>
<comment type="caution">
    <text evidence="4">The sequence shown here is derived from an EMBL/GenBank/DDBJ whole genome shotgun (WGS) entry which is preliminary data.</text>
</comment>
<feature type="region of interest" description="Disordered" evidence="1">
    <location>
        <begin position="434"/>
        <end position="477"/>
    </location>
</feature>
<feature type="domain" description="Carbohydrate-binding/sugar hydrolysis" evidence="3">
    <location>
        <begin position="47"/>
        <end position="197"/>
    </location>
</feature>
<keyword evidence="5" id="KW-1185">Reference proteome</keyword>
<dbReference type="NCBIfam" id="TIGR04247">
    <property type="entry name" value="NosD_copper_fam"/>
    <property type="match status" value="1"/>
</dbReference>
<organism evidence="4 5">
    <name type="scientific">Comamonas faecalis</name>
    <dbReference type="NCBI Taxonomy" id="1387849"/>
    <lineage>
        <taxon>Bacteria</taxon>
        <taxon>Pseudomonadati</taxon>
        <taxon>Pseudomonadota</taxon>
        <taxon>Betaproteobacteria</taxon>
        <taxon>Burkholderiales</taxon>
        <taxon>Comamonadaceae</taxon>
        <taxon>Comamonas</taxon>
    </lineage>
</organism>
<feature type="domain" description="Carbohydrate-binding/sugar hydrolysis" evidence="3">
    <location>
        <begin position="203"/>
        <end position="372"/>
    </location>
</feature>
<dbReference type="EMBL" id="BAABBP010000001">
    <property type="protein sequence ID" value="GAA3981098.1"/>
    <property type="molecule type" value="Genomic_DNA"/>
</dbReference>
<evidence type="ECO:0000313" key="5">
    <source>
        <dbReference type="Proteomes" id="UP001501627"/>
    </source>
</evidence>
<dbReference type="InterPro" id="IPR026464">
    <property type="entry name" value="NosD_copper_fam"/>
</dbReference>
<evidence type="ECO:0000256" key="1">
    <source>
        <dbReference type="SAM" id="MobiDB-lite"/>
    </source>
</evidence>
<dbReference type="SMART" id="SM00722">
    <property type="entry name" value="CASH"/>
    <property type="match status" value="2"/>
</dbReference>
<feature type="chain" id="PRO_5047321452" evidence="2">
    <location>
        <begin position="30"/>
        <end position="477"/>
    </location>
</feature>
<gene>
    <name evidence="4" type="ORF">GCM10022279_00920</name>
</gene>
<dbReference type="InterPro" id="IPR012334">
    <property type="entry name" value="Pectin_lyas_fold"/>
</dbReference>
<dbReference type="Gene3D" id="2.160.20.10">
    <property type="entry name" value="Single-stranded right-handed beta-helix, Pectin lyase-like"/>
    <property type="match status" value="1"/>
</dbReference>
<dbReference type="InterPro" id="IPR006626">
    <property type="entry name" value="PbH1"/>
</dbReference>
<dbReference type="SUPFAM" id="SSF51126">
    <property type="entry name" value="Pectin lyase-like"/>
    <property type="match status" value="1"/>
</dbReference>
<dbReference type="Pfam" id="PF05048">
    <property type="entry name" value="NosD"/>
    <property type="match status" value="1"/>
</dbReference>
<evidence type="ECO:0000313" key="4">
    <source>
        <dbReference type="EMBL" id="GAA3981098.1"/>
    </source>
</evidence>
<evidence type="ECO:0000256" key="2">
    <source>
        <dbReference type="SAM" id="SignalP"/>
    </source>
</evidence>
<accession>A0ABP7QF80</accession>
<dbReference type="InterPro" id="IPR006633">
    <property type="entry name" value="Carb-bd_sugar_hydrolysis-dom"/>
</dbReference>
<dbReference type="InterPro" id="IPR011050">
    <property type="entry name" value="Pectin_lyase_fold/virulence"/>
</dbReference>
<proteinExistence type="predicted"/>